<dbReference type="EMBL" id="AANZ01000004">
    <property type="protein sequence ID" value="EAQ81541.1"/>
    <property type="molecule type" value="Genomic_DNA"/>
</dbReference>
<sequence>MDRLIQQAMLLVLSPPWDATFSDCSFGFRPGRSAHQAVAQAQNYLEEGYNWVVDMDLEKFFDRVNHDVLMSRVARRVEDKRVLKLIRAFLNSGVMIDGLTEATPEGTPQGGPFTPPTILQTTADSWIG</sequence>
<dbReference type="STRING" id="314230.DSM3645_28207"/>
<name>A3ZP67_9BACT</name>
<comment type="caution">
    <text evidence="3">The sequence shown here is derived from an EMBL/GenBank/DDBJ whole genome shotgun (WGS) entry which is preliminary data.</text>
</comment>
<dbReference type="eggNOG" id="COG3344">
    <property type="taxonomic scope" value="Bacteria"/>
</dbReference>
<dbReference type="PANTHER" id="PTHR34047">
    <property type="entry name" value="NUCLEAR INTRON MATURASE 1, MITOCHONDRIAL-RELATED"/>
    <property type="match status" value="1"/>
</dbReference>
<dbReference type="RefSeq" id="WP_002653533.1">
    <property type="nucleotide sequence ID" value="NZ_CH672376.1"/>
</dbReference>
<dbReference type="Pfam" id="PF00078">
    <property type="entry name" value="RVT_1"/>
    <property type="match status" value="1"/>
</dbReference>
<protein>
    <submittedName>
        <fullName evidence="3">Group II intron-encoding maturase</fullName>
    </submittedName>
</protein>
<dbReference type="InterPro" id="IPR051083">
    <property type="entry name" value="GrpII_Intron_Splice-Mob/Def"/>
</dbReference>
<evidence type="ECO:0000256" key="1">
    <source>
        <dbReference type="ARBA" id="ARBA00034120"/>
    </source>
</evidence>
<evidence type="ECO:0000313" key="4">
    <source>
        <dbReference type="Proteomes" id="UP000004358"/>
    </source>
</evidence>
<dbReference type="Proteomes" id="UP000004358">
    <property type="component" value="Unassembled WGS sequence"/>
</dbReference>
<dbReference type="InterPro" id="IPR043502">
    <property type="entry name" value="DNA/RNA_pol_sf"/>
</dbReference>
<dbReference type="SUPFAM" id="SSF56672">
    <property type="entry name" value="DNA/RNA polymerases"/>
    <property type="match status" value="1"/>
</dbReference>
<dbReference type="AlphaFoldDB" id="A3ZP67"/>
<reference evidence="3 4" key="1">
    <citation type="submission" date="2006-02" db="EMBL/GenBank/DDBJ databases">
        <authorList>
            <person name="Amann R."/>
            <person name="Ferriera S."/>
            <person name="Johnson J."/>
            <person name="Kravitz S."/>
            <person name="Halpern A."/>
            <person name="Remington K."/>
            <person name="Beeson K."/>
            <person name="Tran B."/>
            <person name="Rogers Y.-H."/>
            <person name="Friedman R."/>
            <person name="Venter J.C."/>
        </authorList>
    </citation>
    <scope>NUCLEOTIDE SEQUENCE [LARGE SCALE GENOMIC DNA]</scope>
    <source>
        <strain evidence="3 4">DSM 3645</strain>
    </source>
</reference>
<organism evidence="3 4">
    <name type="scientific">Blastopirellula marina DSM 3645</name>
    <dbReference type="NCBI Taxonomy" id="314230"/>
    <lineage>
        <taxon>Bacteria</taxon>
        <taxon>Pseudomonadati</taxon>
        <taxon>Planctomycetota</taxon>
        <taxon>Planctomycetia</taxon>
        <taxon>Pirellulales</taxon>
        <taxon>Pirellulaceae</taxon>
        <taxon>Blastopirellula</taxon>
    </lineage>
</organism>
<dbReference type="PANTHER" id="PTHR34047:SF8">
    <property type="entry name" value="PROTEIN YKFC"/>
    <property type="match status" value="1"/>
</dbReference>
<gene>
    <name evidence="3" type="ORF">DSM3645_28207</name>
</gene>
<evidence type="ECO:0000313" key="3">
    <source>
        <dbReference type="EMBL" id="EAQ81541.1"/>
    </source>
</evidence>
<accession>A3ZP67</accession>
<proteinExistence type="inferred from homology"/>
<comment type="similarity">
    <text evidence="1">Belongs to the bacterial reverse transcriptase family.</text>
</comment>
<dbReference type="InterPro" id="IPR000477">
    <property type="entry name" value="RT_dom"/>
</dbReference>
<feature type="domain" description="Reverse transcriptase" evidence="2">
    <location>
        <begin position="2"/>
        <end position="115"/>
    </location>
</feature>
<dbReference type="HOGENOM" id="CLU_013584_11_1_0"/>
<evidence type="ECO:0000259" key="2">
    <source>
        <dbReference type="Pfam" id="PF00078"/>
    </source>
</evidence>
<dbReference type="CDD" id="cd01651">
    <property type="entry name" value="RT_G2_intron"/>
    <property type="match status" value="1"/>
</dbReference>